<evidence type="ECO:0000256" key="2">
    <source>
        <dbReference type="ARBA" id="ARBA00023127"/>
    </source>
</evidence>
<dbReference type="Gene3D" id="1.10.472.10">
    <property type="entry name" value="Cyclin-like"/>
    <property type="match status" value="2"/>
</dbReference>
<dbReference type="AlphaFoldDB" id="A0A060T9G8"/>
<feature type="compositionally biased region" description="Polar residues" evidence="5">
    <location>
        <begin position="64"/>
        <end position="73"/>
    </location>
</feature>
<proteinExistence type="inferred from homology"/>
<dbReference type="Pfam" id="PF00134">
    <property type="entry name" value="Cyclin_N"/>
    <property type="match status" value="1"/>
</dbReference>
<dbReference type="SUPFAM" id="SSF47954">
    <property type="entry name" value="Cyclin-like"/>
    <property type="match status" value="2"/>
</dbReference>
<keyword evidence="2 4" id="KW-0195">Cyclin</keyword>
<protein>
    <submittedName>
        <fullName evidence="8">ARAD1D17908p</fullName>
    </submittedName>
</protein>
<dbReference type="PANTHER" id="PTHR10177">
    <property type="entry name" value="CYCLINS"/>
    <property type="match status" value="1"/>
</dbReference>
<dbReference type="InterPro" id="IPR004367">
    <property type="entry name" value="Cyclin_C-dom"/>
</dbReference>
<reference evidence="8" key="1">
    <citation type="submission" date="2014-02" db="EMBL/GenBank/DDBJ databases">
        <authorList>
            <person name="Genoscope - CEA"/>
        </authorList>
    </citation>
    <scope>NUCLEOTIDE SEQUENCE</scope>
    <source>
        <strain evidence="8">LS3</strain>
    </source>
</reference>
<evidence type="ECO:0000256" key="3">
    <source>
        <dbReference type="ARBA" id="ARBA00023306"/>
    </source>
</evidence>
<feature type="region of interest" description="Disordered" evidence="5">
    <location>
        <begin position="32"/>
        <end position="149"/>
    </location>
</feature>
<name>A0A060T9G8_BLAAD</name>
<feature type="domain" description="Cyclin-like" evidence="6">
    <location>
        <begin position="235"/>
        <end position="319"/>
    </location>
</feature>
<dbReference type="GO" id="GO:0016538">
    <property type="term" value="F:cyclin-dependent protein serine/threonine kinase regulator activity"/>
    <property type="evidence" value="ECO:0007669"/>
    <property type="project" value="InterPro"/>
</dbReference>
<evidence type="ECO:0000259" key="7">
    <source>
        <dbReference type="SMART" id="SM01332"/>
    </source>
</evidence>
<dbReference type="InterPro" id="IPR048258">
    <property type="entry name" value="Cyclins_cyclin-box"/>
</dbReference>
<dbReference type="InterPro" id="IPR036915">
    <property type="entry name" value="Cyclin-like_sf"/>
</dbReference>
<dbReference type="FunFam" id="1.10.472.10:FF:000001">
    <property type="entry name" value="G2/mitotic-specific cyclin"/>
    <property type="match status" value="1"/>
</dbReference>
<keyword evidence="1" id="KW-0132">Cell division</keyword>
<feature type="domain" description="Cyclin C-terminal" evidence="7">
    <location>
        <begin position="328"/>
        <end position="443"/>
    </location>
</feature>
<dbReference type="InterPro" id="IPR039361">
    <property type="entry name" value="Cyclin"/>
</dbReference>
<evidence type="ECO:0000313" key="8">
    <source>
        <dbReference type="EMBL" id="CDP37720.1"/>
    </source>
</evidence>
<comment type="similarity">
    <text evidence="4">Belongs to the cyclin family.</text>
</comment>
<dbReference type="SMART" id="SM01332">
    <property type="entry name" value="Cyclin_C"/>
    <property type="match status" value="1"/>
</dbReference>
<dbReference type="PhylomeDB" id="A0A060T9G8"/>
<dbReference type="PROSITE" id="PS00292">
    <property type="entry name" value="CYCLINS"/>
    <property type="match status" value="1"/>
</dbReference>
<dbReference type="InterPro" id="IPR046965">
    <property type="entry name" value="Cyclin_A/B-like"/>
</dbReference>
<dbReference type="GO" id="GO:0051301">
    <property type="term" value="P:cell division"/>
    <property type="evidence" value="ECO:0007669"/>
    <property type="project" value="UniProtKB-KW"/>
</dbReference>
<dbReference type="CDD" id="cd20512">
    <property type="entry name" value="CYCLIN_CLBs_yeast_rpt2"/>
    <property type="match status" value="1"/>
</dbReference>
<sequence>MEVQDENALHAYQAYQANKRLRSSNRVVLGTVTNQPSRMAAKAASETAVRGRQPAPVHRPVRPLQTQSMNVINEKNRVPEGSDTETEPSENDDSYDGTQEELGPEEEEEEEEEEEDYDDEQLDHHHPHHNLDNDMEDDDPSLASSVPDNQNPYALYPICDAESKHTLEQLAHTFANMPGVYDEQDEDSYDVAMVAEYADDIFEYIRKVEAQMAPDPHYMARQNEIHWPMRAILVDWLVQVHHRFGLLPETLYLTINYIDRFLSVKVVSLTKFQLVGAVALFLAAKYEEINCPSVKDIAYMVDHGYTDEEILRAEWYMIDLLQFDLGWPGPMSFLRRTSKADDYDLETRTLAKYLLETTIMDRRFVGAPPSWLAAASHCLSRRMLQRGEWTDAHIYFSGYTYRQLEPAIDVILHGLQDPLTHHKAIYEKYADRKFKRASVYVKNWMDRAGLRG</sequence>
<dbReference type="PIRSF" id="PIRSF001771">
    <property type="entry name" value="Cyclin_A_B_D_E"/>
    <property type="match status" value="1"/>
</dbReference>
<keyword evidence="3" id="KW-0131">Cell cycle</keyword>
<feature type="compositionally biased region" description="Acidic residues" evidence="5">
    <location>
        <begin position="82"/>
        <end position="121"/>
    </location>
</feature>
<dbReference type="InterPro" id="IPR013763">
    <property type="entry name" value="Cyclin-like_dom"/>
</dbReference>
<reference evidence="8" key="2">
    <citation type="submission" date="2014-06" db="EMBL/GenBank/DDBJ databases">
        <title>The complete genome of Blastobotrys (Arxula) adeninivorans LS3 - a yeast of biotechnological interest.</title>
        <authorList>
            <person name="Kunze G."/>
            <person name="Gaillardin C."/>
            <person name="Czernicka M."/>
            <person name="Durrens P."/>
            <person name="Martin T."/>
            <person name="Boer E."/>
            <person name="Gabaldon T."/>
            <person name="Cruz J."/>
            <person name="Talla E."/>
            <person name="Marck C."/>
            <person name="Goffeau A."/>
            <person name="Barbe V."/>
            <person name="Baret P."/>
            <person name="Baronian K."/>
            <person name="Beier S."/>
            <person name="Bleykasten C."/>
            <person name="Bode R."/>
            <person name="Casaregola S."/>
            <person name="Despons L."/>
            <person name="Fairhead C."/>
            <person name="Giersberg M."/>
            <person name="Gierski P."/>
            <person name="Hahnel U."/>
            <person name="Hartmann A."/>
            <person name="Jankowska D."/>
            <person name="Jubin C."/>
            <person name="Jung P."/>
            <person name="Lafontaine I."/>
            <person name="Leh-Louis V."/>
            <person name="Lemaire M."/>
            <person name="Marcet-Houben M."/>
            <person name="Mascher M."/>
            <person name="Morel G."/>
            <person name="Richard G.-F."/>
            <person name="Riechen J."/>
            <person name="Sacerdot C."/>
            <person name="Sarkar A."/>
            <person name="Savel G."/>
            <person name="Schacherer J."/>
            <person name="Sherman D."/>
            <person name="Straub M.-L."/>
            <person name="Stein N."/>
            <person name="Thierry A."/>
            <person name="Trautwein-Schult A."/>
            <person name="Westhof E."/>
            <person name="Worch S."/>
            <person name="Dujon B."/>
            <person name="Souciet J.-L."/>
            <person name="Wincker P."/>
            <person name="Scholz U."/>
            <person name="Neuveglise N."/>
        </authorList>
    </citation>
    <scope>NUCLEOTIDE SEQUENCE</scope>
    <source>
        <strain evidence="8">LS3</strain>
    </source>
</reference>
<gene>
    <name evidence="8" type="ORF">GNLVRS02_ARAD1D17908g</name>
</gene>
<accession>A0A060T9G8</accession>
<dbReference type="Pfam" id="PF02984">
    <property type="entry name" value="Cyclin_C"/>
    <property type="match status" value="1"/>
</dbReference>
<dbReference type="EMBL" id="HG937694">
    <property type="protein sequence ID" value="CDP37720.1"/>
    <property type="molecule type" value="Genomic_DNA"/>
</dbReference>
<evidence type="ECO:0000259" key="6">
    <source>
        <dbReference type="SMART" id="SM00385"/>
    </source>
</evidence>
<organism evidence="8">
    <name type="scientific">Blastobotrys adeninivorans</name>
    <name type="common">Yeast</name>
    <name type="synonym">Arxula adeninivorans</name>
    <dbReference type="NCBI Taxonomy" id="409370"/>
    <lineage>
        <taxon>Eukaryota</taxon>
        <taxon>Fungi</taxon>
        <taxon>Dikarya</taxon>
        <taxon>Ascomycota</taxon>
        <taxon>Saccharomycotina</taxon>
        <taxon>Dipodascomycetes</taxon>
        <taxon>Dipodascales</taxon>
        <taxon>Trichomonascaceae</taxon>
        <taxon>Blastobotrys</taxon>
    </lineage>
</organism>
<evidence type="ECO:0000256" key="1">
    <source>
        <dbReference type="ARBA" id="ARBA00022618"/>
    </source>
</evidence>
<dbReference type="InterPro" id="IPR006671">
    <property type="entry name" value="Cyclin_N"/>
</dbReference>
<dbReference type="GO" id="GO:0044772">
    <property type="term" value="P:mitotic cell cycle phase transition"/>
    <property type="evidence" value="ECO:0007669"/>
    <property type="project" value="InterPro"/>
</dbReference>
<evidence type="ECO:0000256" key="4">
    <source>
        <dbReference type="RuleBase" id="RU000383"/>
    </source>
</evidence>
<dbReference type="SMART" id="SM00385">
    <property type="entry name" value="CYCLIN"/>
    <property type="match status" value="2"/>
</dbReference>
<feature type="domain" description="Cyclin-like" evidence="6">
    <location>
        <begin position="332"/>
        <end position="413"/>
    </location>
</feature>
<evidence type="ECO:0000256" key="5">
    <source>
        <dbReference type="SAM" id="MobiDB-lite"/>
    </source>
</evidence>